<evidence type="ECO:0000256" key="1">
    <source>
        <dbReference type="SAM" id="Phobius"/>
    </source>
</evidence>
<gene>
    <name evidence="2" type="ORF">ETSY1_22800</name>
</gene>
<feature type="transmembrane region" description="Helical" evidence="1">
    <location>
        <begin position="28"/>
        <end position="46"/>
    </location>
</feature>
<keyword evidence="1" id="KW-0812">Transmembrane</keyword>
<organism evidence="2 3">
    <name type="scientific">Entotheonella factor</name>
    <dbReference type="NCBI Taxonomy" id="1429438"/>
    <lineage>
        <taxon>Bacteria</taxon>
        <taxon>Pseudomonadati</taxon>
        <taxon>Nitrospinota/Tectimicrobiota group</taxon>
        <taxon>Candidatus Tectimicrobiota</taxon>
        <taxon>Candidatus Entotheonellia</taxon>
        <taxon>Candidatus Entotheonellales</taxon>
        <taxon>Candidatus Entotheonellaceae</taxon>
        <taxon>Candidatus Entotheonella</taxon>
    </lineage>
</organism>
<name>W4LI58_ENTF1</name>
<dbReference type="EMBL" id="AZHW01000672">
    <property type="protein sequence ID" value="ETW97390.1"/>
    <property type="molecule type" value="Genomic_DNA"/>
</dbReference>
<dbReference type="HOGENOM" id="CLU_1640689_0_0_7"/>
<evidence type="ECO:0000313" key="3">
    <source>
        <dbReference type="Proteomes" id="UP000019141"/>
    </source>
</evidence>
<feature type="transmembrane region" description="Helical" evidence="1">
    <location>
        <begin position="133"/>
        <end position="151"/>
    </location>
</feature>
<dbReference type="AlphaFoldDB" id="W4LI58"/>
<feature type="transmembrane region" description="Helical" evidence="1">
    <location>
        <begin position="104"/>
        <end position="127"/>
    </location>
</feature>
<proteinExistence type="predicted"/>
<protein>
    <submittedName>
        <fullName evidence="2">Uncharacterized protein</fullName>
    </submittedName>
</protein>
<keyword evidence="3" id="KW-1185">Reference proteome</keyword>
<accession>W4LI58</accession>
<keyword evidence="1" id="KW-0472">Membrane</keyword>
<keyword evidence="1" id="KW-1133">Transmembrane helix</keyword>
<sequence length="161" mass="18023">MQGKTSLGRQETSYSIAQAWESISWKRFFFSAFAAMIVKAIIFILFDGFKGISSNGPAVCSALGLTCSPLMTGLIGFVFFIIVSVVFYGLMYVLFMHQFSGGTLFLKGLMLGLAMGFISIIIMPWLTYAYRDYISTALGYYAFTQVMVLLYRTKYELENNG</sequence>
<feature type="transmembrane region" description="Helical" evidence="1">
    <location>
        <begin position="74"/>
        <end position="95"/>
    </location>
</feature>
<evidence type="ECO:0000313" key="2">
    <source>
        <dbReference type="EMBL" id="ETW97390.1"/>
    </source>
</evidence>
<reference evidence="2 3" key="1">
    <citation type="journal article" date="2014" name="Nature">
        <title>An environmental bacterial taxon with a large and distinct metabolic repertoire.</title>
        <authorList>
            <person name="Wilson M.C."/>
            <person name="Mori T."/>
            <person name="Ruckert C."/>
            <person name="Uria A.R."/>
            <person name="Helf M.J."/>
            <person name="Takada K."/>
            <person name="Gernert C."/>
            <person name="Steffens U.A."/>
            <person name="Heycke N."/>
            <person name="Schmitt S."/>
            <person name="Rinke C."/>
            <person name="Helfrich E.J."/>
            <person name="Brachmann A.O."/>
            <person name="Gurgui C."/>
            <person name="Wakimoto T."/>
            <person name="Kracht M."/>
            <person name="Crusemann M."/>
            <person name="Hentschel U."/>
            <person name="Abe I."/>
            <person name="Matsunaga S."/>
            <person name="Kalinowski J."/>
            <person name="Takeyama H."/>
            <person name="Piel J."/>
        </authorList>
    </citation>
    <scope>NUCLEOTIDE SEQUENCE [LARGE SCALE GENOMIC DNA]</scope>
    <source>
        <strain evidence="3">TSY1</strain>
    </source>
</reference>
<dbReference type="Proteomes" id="UP000019141">
    <property type="component" value="Unassembled WGS sequence"/>
</dbReference>
<comment type="caution">
    <text evidence="2">The sequence shown here is derived from an EMBL/GenBank/DDBJ whole genome shotgun (WGS) entry which is preliminary data.</text>
</comment>